<proteinExistence type="predicted"/>
<dbReference type="Proteomes" id="UP001586593">
    <property type="component" value="Unassembled WGS sequence"/>
</dbReference>
<feature type="region of interest" description="Disordered" evidence="1">
    <location>
        <begin position="258"/>
        <end position="283"/>
    </location>
</feature>
<gene>
    <name evidence="4" type="ORF">VTK73DRAFT_9036</name>
</gene>
<feature type="chain" id="PRO_5046382642" evidence="3">
    <location>
        <begin position="20"/>
        <end position="559"/>
    </location>
</feature>
<evidence type="ECO:0000313" key="4">
    <source>
        <dbReference type="EMBL" id="KAL1876883.1"/>
    </source>
</evidence>
<evidence type="ECO:0000256" key="3">
    <source>
        <dbReference type="SAM" id="SignalP"/>
    </source>
</evidence>
<keyword evidence="2" id="KW-0812">Transmembrane</keyword>
<keyword evidence="5" id="KW-1185">Reference proteome</keyword>
<evidence type="ECO:0000256" key="1">
    <source>
        <dbReference type="SAM" id="MobiDB-lite"/>
    </source>
</evidence>
<feature type="region of interest" description="Disordered" evidence="1">
    <location>
        <begin position="469"/>
        <end position="559"/>
    </location>
</feature>
<evidence type="ECO:0000313" key="5">
    <source>
        <dbReference type="Proteomes" id="UP001586593"/>
    </source>
</evidence>
<organism evidence="4 5">
    <name type="scientific">Phialemonium thermophilum</name>
    <dbReference type="NCBI Taxonomy" id="223376"/>
    <lineage>
        <taxon>Eukaryota</taxon>
        <taxon>Fungi</taxon>
        <taxon>Dikarya</taxon>
        <taxon>Ascomycota</taxon>
        <taxon>Pezizomycotina</taxon>
        <taxon>Sordariomycetes</taxon>
        <taxon>Sordariomycetidae</taxon>
        <taxon>Cephalothecales</taxon>
        <taxon>Cephalothecaceae</taxon>
        <taxon>Phialemonium</taxon>
    </lineage>
</organism>
<feature type="transmembrane region" description="Helical" evidence="2">
    <location>
        <begin position="218"/>
        <end position="239"/>
    </location>
</feature>
<name>A0ABR3XML5_9PEZI</name>
<accession>A0ABR3XML5</accession>
<dbReference type="EMBL" id="JAZHXJ010000071">
    <property type="protein sequence ID" value="KAL1876883.1"/>
    <property type="molecule type" value="Genomic_DNA"/>
</dbReference>
<keyword evidence="3" id="KW-0732">Signal</keyword>
<comment type="caution">
    <text evidence="4">The sequence shown here is derived from an EMBL/GenBank/DDBJ whole genome shotgun (WGS) entry which is preliminary data.</text>
</comment>
<reference evidence="4 5" key="1">
    <citation type="journal article" date="2024" name="Commun. Biol.">
        <title>Comparative genomic analysis of thermophilic fungi reveals convergent evolutionary adaptations and gene losses.</title>
        <authorList>
            <person name="Steindorff A.S."/>
            <person name="Aguilar-Pontes M.V."/>
            <person name="Robinson A.J."/>
            <person name="Andreopoulos B."/>
            <person name="LaButti K."/>
            <person name="Kuo A."/>
            <person name="Mondo S."/>
            <person name="Riley R."/>
            <person name="Otillar R."/>
            <person name="Haridas S."/>
            <person name="Lipzen A."/>
            <person name="Grimwood J."/>
            <person name="Schmutz J."/>
            <person name="Clum A."/>
            <person name="Reid I.D."/>
            <person name="Moisan M.C."/>
            <person name="Butler G."/>
            <person name="Nguyen T.T.M."/>
            <person name="Dewar K."/>
            <person name="Conant G."/>
            <person name="Drula E."/>
            <person name="Henrissat B."/>
            <person name="Hansel C."/>
            <person name="Singer S."/>
            <person name="Hutchinson M.I."/>
            <person name="de Vries R.P."/>
            <person name="Natvig D.O."/>
            <person name="Powell A.J."/>
            <person name="Tsang A."/>
            <person name="Grigoriev I.V."/>
        </authorList>
    </citation>
    <scope>NUCLEOTIDE SEQUENCE [LARGE SCALE GENOMIC DNA]</scope>
    <source>
        <strain evidence="4 5">ATCC 24622</strain>
    </source>
</reference>
<evidence type="ECO:0000256" key="2">
    <source>
        <dbReference type="SAM" id="Phobius"/>
    </source>
</evidence>
<feature type="signal peptide" evidence="3">
    <location>
        <begin position="1"/>
        <end position="19"/>
    </location>
</feature>
<sequence length="559" mass="59619">MRTTAASAAFAAFLGTSASIFVTDGSSCAIQCGNVADAITGADVVCDETQYGSQAGIVFENCIRCELGSNYTIGNRSDLQSLLYNIRFATSYCVFGDPGNPNIRDSPCVTSTACGPLKKAIEWNNLTTDGGAFDFCQNWIGTQVEKCDECLVAGNQHYFSNFVTMMDAACRQKPAPGNTISIAGDPFSTVPVNVTTPSPKPLYTFHKDNSPVGLGARVGIAIGGIVAILAFLGCCIVLNGKRRRRAFLRELEARHAAQGWPHPKTRHGGGGAAADSSGDMFETPVSQRPLRGGWGESSNSPVSAATETTDRSFPRYFSPYSSTFNSPVSAGESSAGAMMNWPALSPQRAADVVPTAPLSPGAAQKQQKQQQQQGAFAHWPSPTQEKLMQLQHEQELKWAAADAAAGSTIGVAIGGDEASLRSKDSNLELNSGDNRECAFQNQVGADSGLSGLSMGKAKQNQPEEVYEMHAVQGGRQDTAREHSSDSSLEDRRDRTHNQHECGYSSNNPYRMPVQPQAPVLNHPGYGRRPSLKRSGTTSTLGSIRYGGLTEEDARRGDAL</sequence>
<keyword evidence="2" id="KW-1133">Transmembrane helix</keyword>
<keyword evidence="2" id="KW-0472">Membrane</keyword>
<protein>
    <submittedName>
        <fullName evidence="4">Uncharacterized protein</fullName>
    </submittedName>
</protein>
<feature type="compositionally biased region" description="Basic and acidic residues" evidence="1">
    <location>
        <begin position="477"/>
        <end position="499"/>
    </location>
</feature>